<dbReference type="GO" id="GO:0016491">
    <property type="term" value="F:oxidoreductase activity"/>
    <property type="evidence" value="ECO:0007669"/>
    <property type="project" value="UniProtKB-KW"/>
</dbReference>
<evidence type="ECO:0000313" key="8">
    <source>
        <dbReference type="Proteomes" id="UP000289411"/>
    </source>
</evidence>
<keyword evidence="5" id="KW-0560">Oxidoreductase</keyword>
<dbReference type="PANTHER" id="PTHR42973">
    <property type="entry name" value="BINDING OXIDOREDUCTASE, PUTATIVE (AFU_ORTHOLOGUE AFUA_1G17690)-RELATED"/>
    <property type="match status" value="1"/>
</dbReference>
<gene>
    <name evidence="7" type="ORF">D3272_16115</name>
</gene>
<keyword evidence="3" id="KW-0285">Flavoprotein</keyword>
<reference evidence="7 8" key="2">
    <citation type="submission" date="2019-02" db="EMBL/GenBank/DDBJ databases">
        <title>'Lichenibacterium ramalinii' gen. nov. sp. nov., 'Lichenibacterium minor' gen. nov. sp. nov.</title>
        <authorList>
            <person name="Pankratov T."/>
        </authorList>
    </citation>
    <scope>NUCLEOTIDE SEQUENCE [LARGE SCALE GENOMIC DNA]</scope>
    <source>
        <strain evidence="7 8">RmlP001</strain>
    </source>
</reference>
<name>A0A4Q2RCS4_9HYPH</name>
<keyword evidence="8" id="KW-1185">Reference proteome</keyword>
<comment type="caution">
    <text evidence="7">The sequence shown here is derived from an EMBL/GenBank/DDBJ whole genome shotgun (WGS) entry which is preliminary data.</text>
</comment>
<dbReference type="Gene3D" id="3.30.43.10">
    <property type="entry name" value="Uridine Diphospho-n-acetylenolpyruvylglucosamine Reductase, domain 2"/>
    <property type="match status" value="1"/>
</dbReference>
<dbReference type="RefSeq" id="WP_129220237.1">
    <property type="nucleotide sequence ID" value="NZ_QYBC01000013.1"/>
</dbReference>
<comment type="cofactor">
    <cofactor evidence="1">
        <name>FAD</name>
        <dbReference type="ChEBI" id="CHEBI:57692"/>
    </cofactor>
</comment>
<dbReference type="Proteomes" id="UP000289411">
    <property type="component" value="Unassembled WGS sequence"/>
</dbReference>
<evidence type="ECO:0000313" key="7">
    <source>
        <dbReference type="EMBL" id="RYB03669.1"/>
    </source>
</evidence>
<feature type="domain" description="FAD-binding PCMH-type" evidence="6">
    <location>
        <begin position="36"/>
        <end position="208"/>
    </location>
</feature>
<organism evidence="7 8">
    <name type="scientific">Lichenibacterium ramalinae</name>
    <dbReference type="NCBI Taxonomy" id="2316527"/>
    <lineage>
        <taxon>Bacteria</taxon>
        <taxon>Pseudomonadati</taxon>
        <taxon>Pseudomonadota</taxon>
        <taxon>Alphaproteobacteria</taxon>
        <taxon>Hyphomicrobiales</taxon>
        <taxon>Lichenihabitantaceae</taxon>
        <taxon>Lichenibacterium</taxon>
    </lineage>
</organism>
<evidence type="ECO:0000256" key="1">
    <source>
        <dbReference type="ARBA" id="ARBA00001974"/>
    </source>
</evidence>
<dbReference type="PROSITE" id="PS51387">
    <property type="entry name" value="FAD_PCMH"/>
    <property type="match status" value="1"/>
</dbReference>
<dbReference type="Pfam" id="PF01565">
    <property type="entry name" value="FAD_binding_4"/>
    <property type="match status" value="1"/>
</dbReference>
<dbReference type="InterPro" id="IPR036318">
    <property type="entry name" value="FAD-bd_PCMH-like_sf"/>
</dbReference>
<evidence type="ECO:0000259" key="6">
    <source>
        <dbReference type="PROSITE" id="PS51387"/>
    </source>
</evidence>
<evidence type="ECO:0000256" key="3">
    <source>
        <dbReference type="ARBA" id="ARBA00022630"/>
    </source>
</evidence>
<dbReference type="InterPro" id="IPR016169">
    <property type="entry name" value="FAD-bd_PCMH_sub2"/>
</dbReference>
<dbReference type="SUPFAM" id="SSF56176">
    <property type="entry name" value="FAD-binding/transporter-associated domain-like"/>
    <property type="match status" value="1"/>
</dbReference>
<dbReference type="Gene3D" id="3.30.465.10">
    <property type="match status" value="1"/>
</dbReference>
<protein>
    <submittedName>
        <fullName evidence="7">FAD-binding oxidoreductase</fullName>
    </submittedName>
</protein>
<evidence type="ECO:0000256" key="4">
    <source>
        <dbReference type="ARBA" id="ARBA00022827"/>
    </source>
</evidence>
<dbReference type="InterPro" id="IPR016166">
    <property type="entry name" value="FAD-bd_PCMH"/>
</dbReference>
<reference evidence="7 8" key="1">
    <citation type="submission" date="2018-09" db="EMBL/GenBank/DDBJ databases">
        <authorList>
            <person name="Grouzdev D.S."/>
            <person name="Krutkina M.S."/>
        </authorList>
    </citation>
    <scope>NUCLEOTIDE SEQUENCE [LARGE SCALE GENOMIC DNA]</scope>
    <source>
        <strain evidence="7 8">RmlP001</strain>
    </source>
</reference>
<dbReference type="Gene3D" id="3.40.462.20">
    <property type="match status" value="1"/>
</dbReference>
<dbReference type="GO" id="GO:0071949">
    <property type="term" value="F:FAD binding"/>
    <property type="evidence" value="ECO:0007669"/>
    <property type="project" value="InterPro"/>
</dbReference>
<dbReference type="InterPro" id="IPR050416">
    <property type="entry name" value="FAD-linked_Oxidoreductase"/>
</dbReference>
<sequence length="465" mass="50964">MTIENLKRACKGAVIAASDAGFLEAIHGNLWNKLVPDRAPEAVVQAADEDDVVAAVRFARANGFKVVVRGGGHNWCQPSLRRGGIMIDLRHFDKVISIDAGNRRAVIQPIVSNRDIQRALNPLGLAFPTGHCPEVKASGYFLGGGMAWNPTVWGFGAESLEAIELVTADGELIEASETENPDYFWAARGAGYGFFGIITKYHLRLQALPKAMHGSTAFYRLEDAPVIGSWLGEMAPAISPSVELSQYIVQAPPELKPLAADQNGWLCMVTGTAFEDTPDAAREALRPLERPPVPSLSRSFATPLDFEQLFDASGALWPEGLRSRVEATYSDHSPGEMMQAVLQLLPKAPSATTVFLFTIFCGPDVPAPQKDMARSMSAKVYGGPWSMWRDAADDQVNADWHQAVVTTLRPYNTGYYIGEANTVERPSSAVQAFAPEKWRKLGELRDRYDPDRVFFDYFEGLSDGR</sequence>
<accession>A0A4Q2RCS4</accession>
<evidence type="ECO:0000256" key="5">
    <source>
        <dbReference type="ARBA" id="ARBA00023002"/>
    </source>
</evidence>
<dbReference type="EMBL" id="QYBC01000013">
    <property type="protein sequence ID" value="RYB03669.1"/>
    <property type="molecule type" value="Genomic_DNA"/>
</dbReference>
<dbReference type="PANTHER" id="PTHR42973:SF39">
    <property type="entry name" value="FAD-BINDING PCMH-TYPE DOMAIN-CONTAINING PROTEIN"/>
    <property type="match status" value="1"/>
</dbReference>
<dbReference type="InterPro" id="IPR016167">
    <property type="entry name" value="FAD-bd_PCMH_sub1"/>
</dbReference>
<proteinExistence type="inferred from homology"/>
<evidence type="ECO:0000256" key="2">
    <source>
        <dbReference type="ARBA" id="ARBA00005466"/>
    </source>
</evidence>
<keyword evidence="4" id="KW-0274">FAD</keyword>
<dbReference type="AlphaFoldDB" id="A0A4Q2RCS4"/>
<comment type="similarity">
    <text evidence="2">Belongs to the oxygen-dependent FAD-linked oxidoreductase family.</text>
</comment>
<dbReference type="OrthoDB" id="9775082at2"/>
<dbReference type="InterPro" id="IPR006094">
    <property type="entry name" value="Oxid_FAD_bind_N"/>
</dbReference>
<dbReference type="InterPro" id="IPR006093">
    <property type="entry name" value="Oxy_OxRdtase_FAD_BS"/>
</dbReference>
<dbReference type="PROSITE" id="PS00862">
    <property type="entry name" value="OX2_COVAL_FAD"/>
    <property type="match status" value="1"/>
</dbReference>